<proteinExistence type="predicted"/>
<dbReference type="AlphaFoldDB" id="A0A9N8F1G9"/>
<organism evidence="2 3">
    <name type="scientific">Seminavis robusta</name>
    <dbReference type="NCBI Taxonomy" id="568900"/>
    <lineage>
        <taxon>Eukaryota</taxon>
        <taxon>Sar</taxon>
        <taxon>Stramenopiles</taxon>
        <taxon>Ochrophyta</taxon>
        <taxon>Bacillariophyta</taxon>
        <taxon>Bacillariophyceae</taxon>
        <taxon>Bacillariophycidae</taxon>
        <taxon>Naviculales</taxon>
        <taxon>Naviculaceae</taxon>
        <taxon>Seminavis</taxon>
    </lineage>
</organism>
<protein>
    <submittedName>
        <fullName evidence="2">Uncharacterized protein</fullName>
    </submittedName>
</protein>
<dbReference type="EMBL" id="CAICTM010002275">
    <property type="protein sequence ID" value="CAB9528635.1"/>
    <property type="molecule type" value="Genomic_DNA"/>
</dbReference>
<keyword evidence="3" id="KW-1185">Reference proteome</keyword>
<gene>
    <name evidence="2" type="ORF">SEMRO_2277_G321730.1</name>
</gene>
<keyword evidence="1" id="KW-0732">Signal</keyword>
<dbReference type="OrthoDB" id="408152at2759"/>
<name>A0A9N8F1G9_9STRA</name>
<evidence type="ECO:0000313" key="3">
    <source>
        <dbReference type="Proteomes" id="UP001153069"/>
    </source>
</evidence>
<dbReference type="PANTHER" id="PTHR36978:SF4">
    <property type="entry name" value="P-LOOP CONTAINING NUCLEOSIDE TRIPHOSPHATE HYDROLASE PROTEIN"/>
    <property type="match status" value="1"/>
</dbReference>
<dbReference type="Pfam" id="PF17784">
    <property type="entry name" value="Sulfotransfer_4"/>
    <property type="match status" value="1"/>
</dbReference>
<feature type="signal peptide" evidence="1">
    <location>
        <begin position="1"/>
        <end position="23"/>
    </location>
</feature>
<dbReference type="PANTHER" id="PTHR36978">
    <property type="entry name" value="P-LOOP CONTAINING NUCLEOTIDE TRIPHOSPHATE HYDROLASE"/>
    <property type="match status" value="1"/>
</dbReference>
<dbReference type="SUPFAM" id="SSF52540">
    <property type="entry name" value="P-loop containing nucleoside triphosphate hydrolases"/>
    <property type="match status" value="1"/>
</dbReference>
<sequence length="304" mass="35211">MNLTLNITTPLLIIGAALPRTATTSIASALERLGYKVFHFTTMTKPFHPIWEDICDADTQQDKQQYDLAFGRFVQQLSDEGFNATLDQPSCFVYEQLMEIYPDAKVLQTQRDAGSWARSMVEMGYSMDMYFWQPPFTSSWNVTKGPYGYWHKKQMGYRDEEIHPHGVPKNSNPYNKLERKSSISMASAKVAYHRYHHQVQEKVPSERLVPYHPKQGWGPLCKQFLPSNETCPEGPFPHVNTNNDGFLLDARRKFSARVHLHKIHPSLSNQKWLVNSVVFIMKRRRKAINAIRRIFAKGNFKQTN</sequence>
<dbReference type="Gene3D" id="3.40.50.300">
    <property type="entry name" value="P-loop containing nucleotide triphosphate hydrolases"/>
    <property type="match status" value="1"/>
</dbReference>
<evidence type="ECO:0000256" key="1">
    <source>
        <dbReference type="SAM" id="SignalP"/>
    </source>
</evidence>
<accession>A0A9N8F1G9</accession>
<dbReference type="InterPro" id="IPR040632">
    <property type="entry name" value="Sulfotransfer_4"/>
</dbReference>
<evidence type="ECO:0000313" key="2">
    <source>
        <dbReference type="EMBL" id="CAB9528635.1"/>
    </source>
</evidence>
<reference evidence="2" key="1">
    <citation type="submission" date="2020-06" db="EMBL/GenBank/DDBJ databases">
        <authorList>
            <consortium name="Plant Systems Biology data submission"/>
        </authorList>
    </citation>
    <scope>NUCLEOTIDE SEQUENCE</scope>
    <source>
        <strain evidence="2">D6</strain>
    </source>
</reference>
<dbReference type="InterPro" id="IPR027417">
    <property type="entry name" value="P-loop_NTPase"/>
</dbReference>
<feature type="chain" id="PRO_5040311665" evidence="1">
    <location>
        <begin position="24"/>
        <end position="304"/>
    </location>
</feature>
<comment type="caution">
    <text evidence="2">The sequence shown here is derived from an EMBL/GenBank/DDBJ whole genome shotgun (WGS) entry which is preliminary data.</text>
</comment>
<dbReference type="Proteomes" id="UP001153069">
    <property type="component" value="Unassembled WGS sequence"/>
</dbReference>